<dbReference type="AlphaFoldDB" id="A0A931AX76"/>
<sequence length="371" mass="43358">MKNKKIGIVTLNGEFNYGNRLQNFALQLVLSEFNADVCTLEIKNSKFDKIKKEFWNGNIGCIGDIYYLSKKIISKLTFSSIKKRKNYRLMQAEKLKIIEKFTKENIKVKKINRKHLNEFQSNYDLFIVGSDQVWNPNIIEFDSTHFLNFTAPEKRYSYSASFGVDELLNSPSLLKEHYKNYLTQMSYISVREDSGTKIVEQLLHKTIDTAPDPTLLLNKNEWKKALQIKDCERKPFILVYFVSEISEKILNKITDFAKKKNLEILQIMGDTFGEDRVIVDPKQFVEMIYQAQYVFTDSFHGSVFSIIMETPFFVFKRTDNKGTYTRIDSLVSKFNIECAIVTDEAKLSGRLMLFNFESTRYLLEEERKGES</sequence>
<evidence type="ECO:0000313" key="3">
    <source>
        <dbReference type="Proteomes" id="UP000637757"/>
    </source>
</evidence>
<comment type="caution">
    <text evidence="2">The sequence shown here is derived from an EMBL/GenBank/DDBJ whole genome shotgun (WGS) entry which is preliminary data.</text>
</comment>
<protein>
    <submittedName>
        <fullName evidence="2">Polysaccharide pyruvyl transferase family protein</fullName>
    </submittedName>
</protein>
<dbReference type="Pfam" id="PF04230">
    <property type="entry name" value="PS_pyruv_trans"/>
    <property type="match status" value="1"/>
</dbReference>
<keyword evidence="3" id="KW-1185">Reference proteome</keyword>
<dbReference type="Proteomes" id="UP000637757">
    <property type="component" value="Unassembled WGS sequence"/>
</dbReference>
<dbReference type="GO" id="GO:0016740">
    <property type="term" value="F:transferase activity"/>
    <property type="evidence" value="ECO:0007669"/>
    <property type="project" value="UniProtKB-KW"/>
</dbReference>
<proteinExistence type="predicted"/>
<organism evidence="2 3">
    <name type="scientific">Enterococcus lacertideformus</name>
    <dbReference type="NCBI Taxonomy" id="2771493"/>
    <lineage>
        <taxon>Bacteria</taxon>
        <taxon>Bacillati</taxon>
        <taxon>Bacillota</taxon>
        <taxon>Bacilli</taxon>
        <taxon>Lactobacillales</taxon>
        <taxon>Enterococcaceae</taxon>
        <taxon>Enterococcus</taxon>
    </lineage>
</organism>
<gene>
    <name evidence="2" type="ORF">IC227_00900</name>
</gene>
<dbReference type="InterPro" id="IPR007345">
    <property type="entry name" value="Polysacch_pyruvyl_Trfase"/>
</dbReference>
<accession>A0A931AX76</accession>
<evidence type="ECO:0000313" key="2">
    <source>
        <dbReference type="EMBL" id="MBF8807223.1"/>
    </source>
</evidence>
<keyword evidence="2" id="KW-0808">Transferase</keyword>
<dbReference type="EMBL" id="JADAKE010000003">
    <property type="protein sequence ID" value="MBF8807223.1"/>
    <property type="molecule type" value="Genomic_DNA"/>
</dbReference>
<feature type="domain" description="Polysaccharide pyruvyl transferase" evidence="1">
    <location>
        <begin position="16"/>
        <end position="316"/>
    </location>
</feature>
<evidence type="ECO:0000259" key="1">
    <source>
        <dbReference type="Pfam" id="PF04230"/>
    </source>
</evidence>
<name>A0A931AX76_9ENTE</name>
<reference evidence="2" key="1">
    <citation type="submission" date="2020-09" db="EMBL/GenBank/DDBJ databases">
        <title>Genomic insights into the novelty and pathogenicity of a unique biofilm-forming Enterococcus sp. bacteria (Enterococcus lacertideformus) identified in reptiles.</title>
        <authorList>
            <person name="Agius J.E."/>
            <person name="Phalen D.N."/>
            <person name="Rose K."/>
            <person name="Eden J.-S."/>
        </authorList>
    </citation>
    <scope>NUCLEOTIDE SEQUENCE</scope>
    <source>
        <strain evidence="2">PHRS 0518</strain>
    </source>
</reference>